<evidence type="ECO:0000256" key="6">
    <source>
        <dbReference type="HAMAP-Rule" id="MF_01892"/>
    </source>
</evidence>
<keyword evidence="12" id="KW-1185">Reference proteome</keyword>
<dbReference type="GO" id="GO:0016879">
    <property type="term" value="F:ligase activity, forming carbon-nitrogen bonds"/>
    <property type="evidence" value="ECO:0007669"/>
    <property type="project" value="UniProtKB-UniRule"/>
</dbReference>
<comment type="function">
    <text evidence="6">ATP-dependent agmatine transferase that catalyzes the formation of 2-agmatinylcytidine (agm2C) at the wobble position (C34) of tRNA(Ile2), converting the codon specificity from AUG to AUA.</text>
</comment>
<dbReference type="AlphaFoldDB" id="N0BKJ5"/>
<dbReference type="GO" id="GO:0003676">
    <property type="term" value="F:nucleic acid binding"/>
    <property type="evidence" value="ECO:0007669"/>
    <property type="project" value="InterPro"/>
</dbReference>
<dbReference type="Gene3D" id="3.90.600.20">
    <property type="match status" value="1"/>
</dbReference>
<dbReference type="Pfam" id="PF08489">
    <property type="entry name" value="TiaS_FLD"/>
    <property type="match status" value="1"/>
</dbReference>
<evidence type="ECO:0000256" key="5">
    <source>
        <dbReference type="ARBA" id="ARBA00022840"/>
    </source>
</evidence>
<dbReference type="InterPro" id="IPR024913">
    <property type="entry name" value="tRNA_Ile2__agm2C_synt"/>
</dbReference>
<keyword evidence="5 6" id="KW-0067">ATP-binding</keyword>
<feature type="domain" description="TiaS-like TCKD" evidence="9">
    <location>
        <begin position="5"/>
        <end position="130"/>
    </location>
</feature>
<keyword evidence="2 6" id="KW-0436">Ligase</keyword>
<evidence type="ECO:0000313" key="12">
    <source>
        <dbReference type="Proteomes" id="UP000013307"/>
    </source>
</evidence>
<keyword evidence="3 6" id="KW-0819">tRNA processing</keyword>
<dbReference type="PANTHER" id="PTHR40705">
    <property type="entry name" value="TRNA(ILE2) 2-AGMATINYLCYTIDINE SYNTHETASE TIAS"/>
    <property type="match status" value="1"/>
</dbReference>
<dbReference type="GO" id="GO:0005524">
    <property type="term" value="F:ATP binding"/>
    <property type="evidence" value="ECO:0007669"/>
    <property type="project" value="UniProtKB-KW"/>
</dbReference>
<dbReference type="HOGENOM" id="CLU_675459_0_0_2"/>
<evidence type="ECO:0000259" key="9">
    <source>
        <dbReference type="Pfam" id="PF22641"/>
    </source>
</evidence>
<dbReference type="STRING" id="387631.Asulf_01007"/>
<name>N0BKJ5_9EURY</name>
<evidence type="ECO:0000256" key="1">
    <source>
        <dbReference type="ARBA" id="ARBA00022490"/>
    </source>
</evidence>
<dbReference type="KEGG" id="ast:Asulf_01007"/>
<evidence type="ECO:0000259" key="8">
    <source>
        <dbReference type="Pfam" id="PF08489"/>
    </source>
</evidence>
<dbReference type="EC" id="6.3.4.22" evidence="6"/>
<dbReference type="OrthoDB" id="39189at2157"/>
<dbReference type="RefSeq" id="WP_015590609.1">
    <property type="nucleotide sequence ID" value="NC_021169.1"/>
</dbReference>
<dbReference type="InterPro" id="IPR013696">
    <property type="entry name" value="TiaS_FLD"/>
</dbReference>
<evidence type="ECO:0000256" key="4">
    <source>
        <dbReference type="ARBA" id="ARBA00022741"/>
    </source>
</evidence>
<keyword evidence="1 6" id="KW-0963">Cytoplasm</keyword>
<dbReference type="CDD" id="cd04482">
    <property type="entry name" value="RPA2_OBF_like"/>
    <property type="match status" value="1"/>
</dbReference>
<accession>N0BKJ5</accession>
<dbReference type="EMBL" id="CP005290">
    <property type="protein sequence ID" value="AGK61011.1"/>
    <property type="molecule type" value="Genomic_DNA"/>
</dbReference>
<evidence type="ECO:0000256" key="3">
    <source>
        <dbReference type="ARBA" id="ARBA00022694"/>
    </source>
</evidence>
<comment type="similarity">
    <text evidence="6">Belongs to the TiaS family.</text>
</comment>
<dbReference type="GeneID" id="15392648"/>
<dbReference type="InterPro" id="IPR004365">
    <property type="entry name" value="NA-bd_OB_tRNA"/>
</dbReference>
<dbReference type="Proteomes" id="UP000013307">
    <property type="component" value="Chromosome"/>
</dbReference>
<dbReference type="Gene3D" id="3.30.70.2200">
    <property type="match status" value="1"/>
</dbReference>
<dbReference type="GO" id="GO:0005737">
    <property type="term" value="C:cytoplasm"/>
    <property type="evidence" value="ECO:0007669"/>
    <property type="project" value="UniProtKB-SubCell"/>
</dbReference>
<evidence type="ECO:0000256" key="2">
    <source>
        <dbReference type="ARBA" id="ARBA00022598"/>
    </source>
</evidence>
<evidence type="ECO:0000259" key="10">
    <source>
        <dbReference type="Pfam" id="PF23783"/>
    </source>
</evidence>
<dbReference type="InterPro" id="IPR055394">
    <property type="entry name" value="Zn_ribbon_TiaS"/>
</dbReference>
<protein>
    <recommendedName>
        <fullName evidence="6">tRNA(Ile2) 2-agmatinylcytidine synthetase TiaS</fullName>
        <shortName evidence="6">tRNA(Ile2)-agm2C synthetase</shortName>
        <ecNumber evidence="6">6.3.4.22</ecNumber>
    </recommendedName>
    <alternativeName>
        <fullName evidence="6">tRNA(Ile2) agmatidine synthetase</fullName>
    </alternativeName>
</protein>
<dbReference type="Pfam" id="PF22641">
    <property type="entry name" value="TiaS_TCKD"/>
    <property type="match status" value="1"/>
</dbReference>
<gene>
    <name evidence="6" type="primary">tiaS</name>
    <name evidence="11" type="ORF">Asulf_01007</name>
</gene>
<evidence type="ECO:0000259" key="7">
    <source>
        <dbReference type="Pfam" id="PF01336"/>
    </source>
</evidence>
<evidence type="ECO:0000313" key="11">
    <source>
        <dbReference type="EMBL" id="AGK61011.1"/>
    </source>
</evidence>
<dbReference type="InterPro" id="IPR053870">
    <property type="entry name" value="TiaS-like_TCKD"/>
</dbReference>
<dbReference type="Gene3D" id="2.40.50.1010">
    <property type="match status" value="1"/>
</dbReference>
<keyword evidence="4 6" id="KW-0547">Nucleotide-binding</keyword>
<sequence length="421" mass="48206">MKVWVGIDDTDSVNGMCTTYLALLAMDKVEKFGRVVGFPRLIRLNPTIPYKTRGNGAVAFLVETDDVENVIEVVDDVIIEHSMMSDDSTNPGAVFVNFENDRLMSHLTKFARKAVRDIVSLDEALFIIGKYFIPHLKYKKGRGLIGALSAVGYDGHDYTYELLAYRMPERFGTPRGIDEDSFYEADELYYPKIWDTVDWRNRIVVCVPKGKDPVLYGIRGSDYNAINSAVEILRTEEVDRKMMFITNQSTDAHLIDEDEVNEVKNFHSYIIRGTVVQKPYIHKGGHVFFTIKTKFGEVKCSAFEPTKQFRDVVLKLIEGDEVRVFGAMKKNTINLEKMEVIKLVRFRYSNPKCPICGKRMKSSGRNKPFRCKNCKTTAESRVKEKIDRDLSEGFYEVPPCARGHISKPLVRMDVPNKNIFR</sequence>
<dbReference type="GO" id="GO:0002101">
    <property type="term" value="P:tRNA wobble cytosine modification"/>
    <property type="evidence" value="ECO:0007669"/>
    <property type="project" value="UniProtKB-UniRule"/>
</dbReference>
<reference evidence="11 12" key="1">
    <citation type="journal article" date="2013" name="Genome Announc.">
        <title>Complete Genome Sequence of the Thermophilic and Facultatively Chemolithoautotrophic Sulfate Reducer Archaeoglobus sulfaticallidus Strain PM70-1T.</title>
        <authorList>
            <person name="Stokke R."/>
            <person name="Hocking W.P."/>
            <person name="Steinsbu B.O."/>
            <person name="Steen I.H."/>
        </authorList>
    </citation>
    <scope>NUCLEOTIDE SEQUENCE [LARGE SCALE GENOMIC DNA]</scope>
    <source>
        <strain evidence="11">PM70-1</strain>
    </source>
</reference>
<organism evidence="11 12">
    <name type="scientific">Archaeoglobus sulfaticallidus PM70-1</name>
    <dbReference type="NCBI Taxonomy" id="387631"/>
    <lineage>
        <taxon>Archaea</taxon>
        <taxon>Methanobacteriati</taxon>
        <taxon>Methanobacteriota</taxon>
        <taxon>Archaeoglobi</taxon>
        <taxon>Archaeoglobales</taxon>
        <taxon>Archaeoglobaceae</taxon>
        <taxon>Archaeoglobus</taxon>
    </lineage>
</organism>
<feature type="domain" description="OB" evidence="7">
    <location>
        <begin position="270"/>
        <end position="331"/>
    </location>
</feature>
<proteinExistence type="inferred from homology"/>
<comment type="catalytic activity">
    <reaction evidence="6">
        <text>cytidine(34) in tRNA(Ile2) + agmatine + ATP + H2O = 2-agmatinylcytidine(34) in tRNA(Ile2) + AMP + 2 phosphate + 2 H(+)</text>
        <dbReference type="Rhea" id="RHEA:43608"/>
        <dbReference type="Rhea" id="RHEA-COMP:10625"/>
        <dbReference type="Rhea" id="RHEA-COMP:10626"/>
        <dbReference type="ChEBI" id="CHEBI:15377"/>
        <dbReference type="ChEBI" id="CHEBI:15378"/>
        <dbReference type="ChEBI" id="CHEBI:30616"/>
        <dbReference type="ChEBI" id="CHEBI:43474"/>
        <dbReference type="ChEBI" id="CHEBI:58145"/>
        <dbReference type="ChEBI" id="CHEBI:82748"/>
        <dbReference type="ChEBI" id="CHEBI:83545"/>
        <dbReference type="ChEBI" id="CHEBI:456215"/>
        <dbReference type="EC" id="6.3.4.22"/>
    </reaction>
</comment>
<dbReference type="HAMAP" id="MF_01892">
    <property type="entry name" value="tRNA_Ile2_agm2C_synt"/>
    <property type="match status" value="1"/>
</dbReference>
<dbReference type="PANTHER" id="PTHR40705:SF2">
    <property type="entry name" value="DUF1743 DOMAIN-CONTAINING PROTEIN"/>
    <property type="match status" value="1"/>
</dbReference>
<dbReference type="Pfam" id="PF01336">
    <property type="entry name" value="tRNA_anti-codon"/>
    <property type="match status" value="1"/>
</dbReference>
<dbReference type="eggNOG" id="arCOG01115">
    <property type="taxonomic scope" value="Archaea"/>
</dbReference>
<feature type="domain" description="TiaS C-terminal zinc ribbon" evidence="10">
    <location>
        <begin position="350"/>
        <end position="390"/>
    </location>
</feature>
<dbReference type="Pfam" id="PF23783">
    <property type="entry name" value="Zn_ribbon_TiaS"/>
    <property type="match status" value="1"/>
</dbReference>
<feature type="domain" description="TiaS FLD" evidence="8">
    <location>
        <begin position="141"/>
        <end position="253"/>
    </location>
</feature>
<comment type="subcellular location">
    <subcellularLocation>
        <location evidence="6">Cytoplasm</location>
    </subcellularLocation>
</comment>